<dbReference type="AlphaFoldDB" id="A0A3A4K7I7"/>
<feature type="DNA-binding region" description="H-T-H motif" evidence="2">
    <location>
        <begin position="48"/>
        <end position="67"/>
    </location>
</feature>
<dbReference type="EMBL" id="QZFU01000019">
    <property type="protein sequence ID" value="RJO74974.1"/>
    <property type="molecule type" value="Genomic_DNA"/>
</dbReference>
<dbReference type="InterPro" id="IPR009057">
    <property type="entry name" value="Homeodomain-like_sf"/>
</dbReference>
<dbReference type="InterPro" id="IPR001647">
    <property type="entry name" value="HTH_TetR"/>
</dbReference>
<reference evidence="4 5" key="1">
    <citation type="submission" date="2018-09" db="EMBL/GenBank/DDBJ databases">
        <title>YIM PH21274 draft genome.</title>
        <authorList>
            <person name="Miao C."/>
        </authorList>
    </citation>
    <scope>NUCLEOTIDE SEQUENCE [LARGE SCALE GENOMIC DNA]</scope>
    <source>
        <strain evidence="4 5">YIM PH 21724</strain>
    </source>
</reference>
<dbReference type="PROSITE" id="PS50977">
    <property type="entry name" value="HTH_TETR_2"/>
    <property type="match status" value="1"/>
</dbReference>
<keyword evidence="1 2" id="KW-0238">DNA-binding</keyword>
<gene>
    <name evidence="4" type="ORF">D5S18_16355</name>
</gene>
<sequence length="214" mass="22648">MATDRCQGRRSMPKIDAPTIAEHRANQERALLAAARAILLADGPQAVTPAAVGAAAGLARSSVYKYFRSGEELLTRIVTDSFAEWGALVRDTVECAETPAGRIEAYVRTTLTLAASGTHRIAVRGGISRDENGCATNAHAQHDMAAPLRAALIDYGISDADLTAALIDGALGRAIDLLDGGHSPAEVIPKAVAFIQRALGLTQHRQRARPPRTH</sequence>
<evidence type="ECO:0000256" key="2">
    <source>
        <dbReference type="PROSITE-ProRule" id="PRU00335"/>
    </source>
</evidence>
<evidence type="ECO:0000259" key="3">
    <source>
        <dbReference type="PROSITE" id="PS50977"/>
    </source>
</evidence>
<accession>A0A3A4K7I7</accession>
<evidence type="ECO:0000313" key="4">
    <source>
        <dbReference type="EMBL" id="RJO74974.1"/>
    </source>
</evidence>
<protein>
    <submittedName>
        <fullName evidence="4">TetR family transcriptional regulator</fullName>
    </submittedName>
</protein>
<comment type="caution">
    <text evidence="4">The sequence shown here is derived from an EMBL/GenBank/DDBJ whole genome shotgun (WGS) entry which is preliminary data.</text>
</comment>
<dbReference type="PRINTS" id="PR00455">
    <property type="entry name" value="HTHTETR"/>
</dbReference>
<dbReference type="Proteomes" id="UP000266677">
    <property type="component" value="Unassembled WGS sequence"/>
</dbReference>
<proteinExistence type="predicted"/>
<evidence type="ECO:0000256" key="1">
    <source>
        <dbReference type="ARBA" id="ARBA00023125"/>
    </source>
</evidence>
<organism evidence="4 5">
    <name type="scientific">Nocardia panacis</name>
    <dbReference type="NCBI Taxonomy" id="2340916"/>
    <lineage>
        <taxon>Bacteria</taxon>
        <taxon>Bacillati</taxon>
        <taxon>Actinomycetota</taxon>
        <taxon>Actinomycetes</taxon>
        <taxon>Mycobacteriales</taxon>
        <taxon>Nocardiaceae</taxon>
        <taxon>Nocardia</taxon>
    </lineage>
</organism>
<feature type="domain" description="HTH tetR-type" evidence="3">
    <location>
        <begin position="25"/>
        <end position="85"/>
    </location>
</feature>
<dbReference type="Gene3D" id="1.10.357.10">
    <property type="entry name" value="Tetracycline Repressor, domain 2"/>
    <property type="match status" value="1"/>
</dbReference>
<dbReference type="GO" id="GO:0003677">
    <property type="term" value="F:DNA binding"/>
    <property type="evidence" value="ECO:0007669"/>
    <property type="project" value="UniProtKB-UniRule"/>
</dbReference>
<dbReference type="SUPFAM" id="SSF46689">
    <property type="entry name" value="Homeodomain-like"/>
    <property type="match status" value="1"/>
</dbReference>
<keyword evidence="5" id="KW-1185">Reference proteome</keyword>
<evidence type="ECO:0000313" key="5">
    <source>
        <dbReference type="Proteomes" id="UP000266677"/>
    </source>
</evidence>
<name>A0A3A4K7I7_9NOCA</name>
<dbReference type="Pfam" id="PF00440">
    <property type="entry name" value="TetR_N"/>
    <property type="match status" value="1"/>
</dbReference>